<evidence type="ECO:0000313" key="3">
    <source>
        <dbReference type="Proteomes" id="UP000838412"/>
    </source>
</evidence>
<evidence type="ECO:0000313" key="2">
    <source>
        <dbReference type="EMBL" id="CAH1272039.1"/>
    </source>
</evidence>
<evidence type="ECO:0000256" key="1">
    <source>
        <dbReference type="SAM" id="MobiDB-lite"/>
    </source>
</evidence>
<dbReference type="Proteomes" id="UP000838412">
    <property type="component" value="Chromosome 8"/>
</dbReference>
<sequence>MCVEAFCPLSQTETSLLVLSRTTCTCGTAGVPPDLPGSGRVRTVPGDIDPHHRPSGLVSSDGHGTVKAENIPREKLCSLQLFCVNNKFFC</sequence>
<proteinExistence type="predicted"/>
<reference evidence="2" key="1">
    <citation type="submission" date="2022-01" db="EMBL/GenBank/DDBJ databases">
        <authorList>
            <person name="Braso-Vives M."/>
        </authorList>
    </citation>
    <scope>NUCLEOTIDE SEQUENCE</scope>
</reference>
<organism evidence="2 3">
    <name type="scientific">Branchiostoma lanceolatum</name>
    <name type="common">Common lancelet</name>
    <name type="synonym">Amphioxus lanceolatum</name>
    <dbReference type="NCBI Taxonomy" id="7740"/>
    <lineage>
        <taxon>Eukaryota</taxon>
        <taxon>Metazoa</taxon>
        <taxon>Chordata</taxon>
        <taxon>Cephalochordata</taxon>
        <taxon>Leptocardii</taxon>
        <taxon>Amphioxiformes</taxon>
        <taxon>Branchiostomatidae</taxon>
        <taxon>Branchiostoma</taxon>
    </lineage>
</organism>
<gene>
    <name evidence="2" type="primary">Hypp4759</name>
    <name evidence="2" type="ORF">BLAG_LOCUS23817</name>
</gene>
<name>A0A8K0AAZ5_BRALA</name>
<feature type="region of interest" description="Disordered" evidence="1">
    <location>
        <begin position="36"/>
        <end position="64"/>
    </location>
</feature>
<dbReference type="EMBL" id="OV696693">
    <property type="protein sequence ID" value="CAH1272039.1"/>
    <property type="molecule type" value="Genomic_DNA"/>
</dbReference>
<dbReference type="AlphaFoldDB" id="A0A8K0AAZ5"/>
<keyword evidence="3" id="KW-1185">Reference proteome</keyword>
<accession>A0A8K0AAZ5</accession>
<protein>
    <submittedName>
        <fullName evidence="2">Hypp4759 protein</fullName>
    </submittedName>
</protein>